<feature type="transmembrane region" description="Helical" evidence="4">
    <location>
        <begin position="218"/>
        <end position="242"/>
    </location>
</feature>
<accession>A0A6C0KKV0</accession>
<keyword evidence="1" id="KW-0547">Nucleotide-binding</keyword>
<evidence type="ECO:0000313" key="6">
    <source>
        <dbReference type="EMBL" id="QHU17913.1"/>
    </source>
</evidence>
<dbReference type="PANTHER" id="PTHR11361:SF99">
    <property type="entry name" value="DNA MISMATCH REPAIR PROTEIN"/>
    <property type="match status" value="1"/>
</dbReference>
<sequence length="588" mass="69535">MTELFEKYFSLYKNEIVEENESSEVSLNQYNFKMPIEYAGSSSLQDNVKSDIEFSEENNLFSLFLKDKNNENQKDSLLLSKWSTLYTTNRSFLKDTQTLLKEYVPVQNKMEMFGHEYMNFKNEQNFLSKYQYVQFRRLFYLNTVVGFLQILAVYNICSPLLSLCSPLLGLIIPYFIFYFKGIKMSFKQYKNMVKTLILNNNIVKSLLQFKSCSIQKKLYAFGYLFFYGLGFYNNVMSCIQFFKNTSFMIDFNDKYSIFLEQGNELIETIHKRTKSLKRYSEFNETMIYHQQKIHEMAIKIASLKREQNRYLKCGQIGLLMKCHFDLFYNKEYNDSILYLVHLNQYNKDIGSISSYIKSKHLHKCKFIKESNKKKQTKVKNMYYIAHLHEDDKIPNSICLDKNIIITGPNASGKTTLIKSTIINLFLCQSIGVGCFKQCKTRVYDHFHSYLNIPDTSNRDSLFQAEARRCKNIFEYIQKKNEKERHLCIFDEIYSGTNPKDAVLCANIYLNGMNQHKHHVDYMLTTHYLELCDKFKESEFVKNQKMSVNVMDDKDIQYTYLLEDGVSDIHGGLNVLQKLDYPEELMKKQ</sequence>
<dbReference type="GO" id="GO:0005829">
    <property type="term" value="C:cytosol"/>
    <property type="evidence" value="ECO:0007669"/>
    <property type="project" value="TreeGrafter"/>
</dbReference>
<dbReference type="GO" id="GO:0140664">
    <property type="term" value="F:ATP-dependent DNA damage sensor activity"/>
    <property type="evidence" value="ECO:0007669"/>
    <property type="project" value="InterPro"/>
</dbReference>
<dbReference type="GO" id="GO:0005524">
    <property type="term" value="F:ATP binding"/>
    <property type="evidence" value="ECO:0007669"/>
    <property type="project" value="UniProtKB-KW"/>
</dbReference>
<dbReference type="SUPFAM" id="SSF52540">
    <property type="entry name" value="P-loop containing nucleoside triphosphate hydrolases"/>
    <property type="match status" value="1"/>
</dbReference>
<reference evidence="6" key="1">
    <citation type="journal article" date="2020" name="Nature">
        <title>Giant virus diversity and host interactions through global metagenomics.</title>
        <authorList>
            <person name="Schulz F."/>
            <person name="Roux S."/>
            <person name="Paez-Espino D."/>
            <person name="Jungbluth S."/>
            <person name="Walsh D.A."/>
            <person name="Denef V.J."/>
            <person name="McMahon K.D."/>
            <person name="Konstantinidis K.T."/>
            <person name="Eloe-Fadrosh E.A."/>
            <person name="Kyrpides N.C."/>
            <person name="Woyke T."/>
        </authorList>
    </citation>
    <scope>NUCLEOTIDE SEQUENCE</scope>
    <source>
        <strain evidence="6">GVMAG-S-3300012919-55</strain>
    </source>
</reference>
<feature type="transmembrane region" description="Helical" evidence="4">
    <location>
        <begin position="160"/>
        <end position="179"/>
    </location>
</feature>
<keyword evidence="4" id="KW-1133">Transmembrane helix</keyword>
<dbReference type="InterPro" id="IPR000432">
    <property type="entry name" value="DNA_mismatch_repair_MutS_C"/>
</dbReference>
<keyword evidence="4" id="KW-0812">Transmembrane</keyword>
<dbReference type="InterPro" id="IPR027417">
    <property type="entry name" value="P-loop_NTPase"/>
</dbReference>
<evidence type="ECO:0000256" key="1">
    <source>
        <dbReference type="ARBA" id="ARBA00022741"/>
    </source>
</evidence>
<protein>
    <recommendedName>
        <fullName evidence="5">DNA mismatch repair proteins mutS family domain-containing protein</fullName>
    </recommendedName>
</protein>
<keyword evidence="3" id="KW-0238">DNA-binding</keyword>
<feature type="domain" description="DNA mismatch repair proteins mutS family" evidence="5">
    <location>
        <begin position="400"/>
        <end position="586"/>
    </location>
</feature>
<dbReference type="Gene3D" id="3.40.50.300">
    <property type="entry name" value="P-loop containing nucleotide triphosphate hydrolases"/>
    <property type="match status" value="1"/>
</dbReference>
<dbReference type="PANTHER" id="PTHR11361">
    <property type="entry name" value="DNA MISMATCH REPAIR PROTEIN MUTS FAMILY MEMBER"/>
    <property type="match status" value="1"/>
</dbReference>
<dbReference type="InterPro" id="IPR045076">
    <property type="entry name" value="MutS"/>
</dbReference>
<dbReference type="EMBL" id="MN740919">
    <property type="protein sequence ID" value="QHU17913.1"/>
    <property type="molecule type" value="Genomic_DNA"/>
</dbReference>
<evidence type="ECO:0000256" key="2">
    <source>
        <dbReference type="ARBA" id="ARBA00022840"/>
    </source>
</evidence>
<dbReference type="SMART" id="SM00534">
    <property type="entry name" value="MUTSac"/>
    <property type="match status" value="1"/>
</dbReference>
<dbReference type="GO" id="GO:0006298">
    <property type="term" value="P:mismatch repair"/>
    <property type="evidence" value="ECO:0007669"/>
    <property type="project" value="InterPro"/>
</dbReference>
<evidence type="ECO:0000259" key="5">
    <source>
        <dbReference type="SMART" id="SM00534"/>
    </source>
</evidence>
<dbReference type="Pfam" id="PF00488">
    <property type="entry name" value="MutS_V"/>
    <property type="match status" value="1"/>
</dbReference>
<dbReference type="AlphaFoldDB" id="A0A6C0KKV0"/>
<keyword evidence="4" id="KW-0472">Membrane</keyword>
<dbReference type="GO" id="GO:0030983">
    <property type="term" value="F:mismatched DNA binding"/>
    <property type="evidence" value="ECO:0007669"/>
    <property type="project" value="InterPro"/>
</dbReference>
<feature type="transmembrane region" description="Helical" evidence="4">
    <location>
        <begin position="138"/>
        <end position="154"/>
    </location>
</feature>
<evidence type="ECO:0000256" key="4">
    <source>
        <dbReference type="SAM" id="Phobius"/>
    </source>
</evidence>
<proteinExistence type="predicted"/>
<evidence type="ECO:0000256" key="3">
    <source>
        <dbReference type="ARBA" id="ARBA00023125"/>
    </source>
</evidence>
<organism evidence="6">
    <name type="scientific">viral metagenome</name>
    <dbReference type="NCBI Taxonomy" id="1070528"/>
    <lineage>
        <taxon>unclassified sequences</taxon>
        <taxon>metagenomes</taxon>
        <taxon>organismal metagenomes</taxon>
    </lineage>
</organism>
<keyword evidence="2" id="KW-0067">ATP-binding</keyword>
<name>A0A6C0KKV0_9ZZZZ</name>